<keyword evidence="3" id="KW-1185">Reference proteome</keyword>
<sequence length="405" mass="44345">MLANLAFQTADRAVPFRNPFLALRVDGPFEIDRFAAALALLVQRHGVLRAELDTTTTASMRVRDDLDLPLDLVPRCPDPDALLTVQEWQHFDLGRAPLWRVSVVALGPDAHIISFAFSHLIWDGVSMRTFLSLLAREYAEPGSTGPPGQYIEFVEAARAERASRCGVSWAPSIRTAVADAVRTRQTLEPEMTALDPRCIPFVIGRDAMDRWRQRAPSDGSTPFLRFLEAYLTAAAAQFGRTQLITAFATSRLDLRPTDDTLGYFSDLSLAIASNRPDAGNRSPLCPVAPALSWSEMADLVGPMTCPQELYDVWARGPVFAGVPGLAEVFPGTRTAVLPLTPGHRLPVTDSEQRRVLSGQIVPSLVVDDLLDGTGYLQFNAAALPRRPVRALIERFASDFVDGPKG</sequence>
<dbReference type="RefSeq" id="WP_378062176.1">
    <property type="nucleotide sequence ID" value="NZ_JBHSIS010000027.1"/>
</dbReference>
<dbReference type="PANTHER" id="PTHR45527">
    <property type="entry name" value="NONRIBOSOMAL PEPTIDE SYNTHETASE"/>
    <property type="match status" value="1"/>
</dbReference>
<evidence type="ECO:0000259" key="1">
    <source>
        <dbReference type="Pfam" id="PF00668"/>
    </source>
</evidence>
<dbReference type="Gene3D" id="3.30.559.10">
    <property type="entry name" value="Chloramphenicol acetyltransferase-like domain"/>
    <property type="match status" value="1"/>
</dbReference>
<dbReference type="InterPro" id="IPR001242">
    <property type="entry name" value="Condensation_dom"/>
</dbReference>
<proteinExistence type="predicted"/>
<dbReference type="Pfam" id="PF00668">
    <property type="entry name" value="Condensation"/>
    <property type="match status" value="1"/>
</dbReference>
<dbReference type="InterPro" id="IPR023213">
    <property type="entry name" value="CAT-like_dom_sf"/>
</dbReference>
<dbReference type="PANTHER" id="PTHR45527:SF1">
    <property type="entry name" value="FATTY ACID SYNTHASE"/>
    <property type="match status" value="1"/>
</dbReference>
<evidence type="ECO:0000313" key="2">
    <source>
        <dbReference type="EMBL" id="MFC4859237.1"/>
    </source>
</evidence>
<dbReference type="SUPFAM" id="SSF52777">
    <property type="entry name" value="CoA-dependent acyltransferases"/>
    <property type="match status" value="1"/>
</dbReference>
<dbReference type="Proteomes" id="UP001595859">
    <property type="component" value="Unassembled WGS sequence"/>
</dbReference>
<evidence type="ECO:0000313" key="3">
    <source>
        <dbReference type="Proteomes" id="UP001595859"/>
    </source>
</evidence>
<accession>A0ABV9SBV0</accession>
<comment type="caution">
    <text evidence="2">The sequence shown here is derived from an EMBL/GenBank/DDBJ whole genome shotgun (WGS) entry which is preliminary data.</text>
</comment>
<protein>
    <submittedName>
        <fullName evidence="2">Condensation domain-containing protein</fullName>
    </submittedName>
</protein>
<feature type="domain" description="Condensation" evidence="1">
    <location>
        <begin position="22"/>
        <end position="159"/>
    </location>
</feature>
<organism evidence="2 3">
    <name type="scientific">Actinophytocola glycyrrhizae</name>
    <dbReference type="NCBI Taxonomy" id="2044873"/>
    <lineage>
        <taxon>Bacteria</taxon>
        <taxon>Bacillati</taxon>
        <taxon>Actinomycetota</taxon>
        <taxon>Actinomycetes</taxon>
        <taxon>Pseudonocardiales</taxon>
        <taxon>Pseudonocardiaceae</taxon>
    </lineage>
</organism>
<dbReference type="Gene3D" id="3.30.559.30">
    <property type="entry name" value="Nonribosomal peptide synthetase, condensation domain"/>
    <property type="match status" value="1"/>
</dbReference>
<reference evidence="3" key="1">
    <citation type="journal article" date="2019" name="Int. J. Syst. Evol. Microbiol.">
        <title>The Global Catalogue of Microorganisms (GCM) 10K type strain sequencing project: providing services to taxonomists for standard genome sequencing and annotation.</title>
        <authorList>
            <consortium name="The Broad Institute Genomics Platform"/>
            <consortium name="The Broad Institute Genome Sequencing Center for Infectious Disease"/>
            <person name="Wu L."/>
            <person name="Ma J."/>
        </authorList>
    </citation>
    <scope>NUCLEOTIDE SEQUENCE [LARGE SCALE GENOMIC DNA]</scope>
    <source>
        <strain evidence="3">ZS-22-S1</strain>
    </source>
</reference>
<gene>
    <name evidence="2" type="ORF">ACFPCV_37565</name>
</gene>
<name>A0ABV9SBV0_9PSEU</name>
<dbReference type="EMBL" id="JBHSIS010000027">
    <property type="protein sequence ID" value="MFC4859237.1"/>
    <property type="molecule type" value="Genomic_DNA"/>
</dbReference>